<gene>
    <name evidence="6" type="ORF">ACJIZ3_018558</name>
</gene>
<dbReference type="PANTHER" id="PTHR46777">
    <property type="entry name" value="WUSCHEL-RELATED HOMEOBOX 13"/>
    <property type="match status" value="1"/>
</dbReference>
<comment type="subcellular location">
    <subcellularLocation>
        <location evidence="1 2 3">Nucleus</location>
    </subcellularLocation>
</comment>
<evidence type="ECO:0000313" key="7">
    <source>
        <dbReference type="Proteomes" id="UP001634393"/>
    </source>
</evidence>
<evidence type="ECO:0000313" key="6">
    <source>
        <dbReference type="EMBL" id="KAL3829756.1"/>
    </source>
</evidence>
<dbReference type="GO" id="GO:0003677">
    <property type="term" value="F:DNA binding"/>
    <property type="evidence" value="ECO:0007669"/>
    <property type="project" value="UniProtKB-UniRule"/>
</dbReference>
<keyword evidence="2 3" id="KW-0539">Nucleus</keyword>
<feature type="region of interest" description="Disordered" evidence="4">
    <location>
        <begin position="136"/>
        <end position="174"/>
    </location>
</feature>
<dbReference type="InterPro" id="IPR044559">
    <property type="entry name" value="WOX13-like"/>
</dbReference>
<reference evidence="6 7" key="1">
    <citation type="submission" date="2024-12" db="EMBL/GenBank/DDBJ databases">
        <title>The unique morphological basis and parallel evolutionary history of personate flowers in Penstemon.</title>
        <authorList>
            <person name="Depatie T.H."/>
            <person name="Wessinger C.A."/>
        </authorList>
    </citation>
    <scope>NUCLEOTIDE SEQUENCE [LARGE SCALE GENOMIC DNA]</scope>
    <source>
        <strain evidence="6">WTNN_2</strain>
        <tissue evidence="6">Leaf</tissue>
    </source>
</reference>
<dbReference type="Pfam" id="PF00046">
    <property type="entry name" value="Homeodomain"/>
    <property type="match status" value="1"/>
</dbReference>
<evidence type="ECO:0000259" key="5">
    <source>
        <dbReference type="PROSITE" id="PS50071"/>
    </source>
</evidence>
<evidence type="ECO:0000256" key="4">
    <source>
        <dbReference type="SAM" id="MobiDB-lite"/>
    </source>
</evidence>
<proteinExistence type="predicted"/>
<dbReference type="PROSITE" id="PS50071">
    <property type="entry name" value="HOMEOBOX_2"/>
    <property type="match status" value="1"/>
</dbReference>
<feature type="compositionally biased region" description="Polar residues" evidence="4">
    <location>
        <begin position="142"/>
        <end position="153"/>
    </location>
</feature>
<organism evidence="6 7">
    <name type="scientific">Penstemon smallii</name>
    <dbReference type="NCBI Taxonomy" id="265156"/>
    <lineage>
        <taxon>Eukaryota</taxon>
        <taxon>Viridiplantae</taxon>
        <taxon>Streptophyta</taxon>
        <taxon>Embryophyta</taxon>
        <taxon>Tracheophyta</taxon>
        <taxon>Spermatophyta</taxon>
        <taxon>Magnoliopsida</taxon>
        <taxon>eudicotyledons</taxon>
        <taxon>Gunneridae</taxon>
        <taxon>Pentapetalae</taxon>
        <taxon>asterids</taxon>
        <taxon>lamiids</taxon>
        <taxon>Lamiales</taxon>
        <taxon>Plantaginaceae</taxon>
        <taxon>Cheloneae</taxon>
        <taxon>Penstemon</taxon>
    </lineage>
</organism>
<dbReference type="InterPro" id="IPR009057">
    <property type="entry name" value="Homeodomain-like_sf"/>
</dbReference>
<evidence type="ECO:0000256" key="3">
    <source>
        <dbReference type="RuleBase" id="RU000682"/>
    </source>
</evidence>
<keyword evidence="2 3" id="KW-0238">DNA-binding</keyword>
<dbReference type="AlphaFoldDB" id="A0ABD3SZB7"/>
<dbReference type="EMBL" id="JBJXBP010000005">
    <property type="protein sequence ID" value="KAL3829756.1"/>
    <property type="molecule type" value="Genomic_DNA"/>
</dbReference>
<feature type="DNA-binding region" description="Homeobox" evidence="2">
    <location>
        <begin position="82"/>
        <end position="140"/>
    </location>
</feature>
<evidence type="ECO:0000256" key="1">
    <source>
        <dbReference type="ARBA" id="ARBA00004123"/>
    </source>
</evidence>
<name>A0ABD3SZB7_9LAMI</name>
<dbReference type="SMART" id="SM00389">
    <property type="entry name" value="HOX"/>
    <property type="match status" value="1"/>
</dbReference>
<sequence length="186" mass="21026">MDWGKQPLPPAAAAELSGIFTKVMSDEQMEVLRKQITAYAIICQQLVELHKSLTDFGAGNLYHEPLITTSGAQEFTGIHRWTPTPMQLQILERIFDQGTGNPNKPKIKQIATELSQHGPISESNVYNWFQNRRARSKRKQKVTPTNNSYNINGESEVETELVGSPSETKTKKGKHNFHRPCLVLRL</sequence>
<comment type="caution">
    <text evidence="6">The sequence shown here is derived from an EMBL/GenBank/DDBJ whole genome shotgun (WGS) entry which is preliminary data.</text>
</comment>
<dbReference type="GO" id="GO:0005634">
    <property type="term" value="C:nucleus"/>
    <property type="evidence" value="ECO:0007669"/>
    <property type="project" value="UniProtKB-SubCell"/>
</dbReference>
<evidence type="ECO:0000256" key="2">
    <source>
        <dbReference type="PROSITE-ProRule" id="PRU00108"/>
    </source>
</evidence>
<dbReference type="SUPFAM" id="SSF46689">
    <property type="entry name" value="Homeodomain-like"/>
    <property type="match status" value="1"/>
</dbReference>
<dbReference type="Gene3D" id="1.10.10.60">
    <property type="entry name" value="Homeodomain-like"/>
    <property type="match status" value="1"/>
</dbReference>
<dbReference type="PANTHER" id="PTHR46777:SF5">
    <property type="entry name" value="WUSCHEL-RELATED HOMEOBOX 13"/>
    <property type="match status" value="1"/>
</dbReference>
<dbReference type="InterPro" id="IPR001356">
    <property type="entry name" value="HD"/>
</dbReference>
<keyword evidence="2 3" id="KW-0371">Homeobox</keyword>
<dbReference type="CDD" id="cd00086">
    <property type="entry name" value="homeodomain"/>
    <property type="match status" value="1"/>
</dbReference>
<protein>
    <recommendedName>
        <fullName evidence="5">Homeobox domain-containing protein</fullName>
    </recommendedName>
</protein>
<keyword evidence="7" id="KW-1185">Reference proteome</keyword>
<accession>A0ABD3SZB7</accession>
<dbReference type="Proteomes" id="UP001634393">
    <property type="component" value="Unassembled WGS sequence"/>
</dbReference>
<feature type="domain" description="Homeobox" evidence="5">
    <location>
        <begin position="80"/>
        <end position="139"/>
    </location>
</feature>